<feature type="region of interest" description="Disordered" evidence="1">
    <location>
        <begin position="540"/>
        <end position="607"/>
    </location>
</feature>
<protein>
    <submittedName>
        <fullName evidence="3">Protein regulator of cytokinesis 1-like isoform X1</fullName>
    </submittedName>
</protein>
<dbReference type="Proteomes" id="UP000694941">
    <property type="component" value="Unplaced"/>
</dbReference>
<feature type="compositionally biased region" description="Basic and acidic residues" evidence="1">
    <location>
        <begin position="581"/>
        <end position="590"/>
    </location>
</feature>
<evidence type="ECO:0000313" key="3">
    <source>
        <dbReference type="RefSeq" id="XP_022245099.1"/>
    </source>
</evidence>
<sequence>MASLDEEDCAITTESRRVTRKEIENQLLETFRSSLDQLFNIWDEIGIYGDQRQERTDVVMKHLRTLLEEMVEEEQCLRRRLLQNVESCGQEILRLCQELSTQPYEPDEGLSILQLEKDLRTRANELSREKHERLKALKHLRDAEQKLCTNLAMPPHVFQSGSIVPPKEDLQELEQHITMLKEEKERRLAKYLALRKQVIKLMEELETTPDTQLECEVVCEEESSFVLSQENMKAVKELYEELHFRYKENETVGAELREKLETIWNRLEIDKSDREIFMSMHHGFRPSTLKALKGELSRCEALKRQNIQNFVEKMRTELLNWWNKCFVGEHERKQFSAFYSDDYTEELLNLHDIEVQRMKQFYYMNEELFQKITKRQELWERMIDFEKKASDPNRFINRGGGLLQEEKERKKLLKELPKLEKELMDKIAAWEEQEGKEFLVNGNNFHKFVENQWELQRIEKDKEKEERQKQRAKQLEEEIVAGSRPTPAKRRHGGTTPSKTPSKMSRLANPGCSTFLGMTPSYVSRMHTGGASMAIFQSPVRKVPQSAGRTPRSTVKTPRRSPRFTPGKKTPYRQGRGVLTVKDDNQRDDTVSTTSSKTSTEDKCRSPVPSLVSVTSYSEFTNDLNKTVRSNYRSSMMSPNSTKKKVIGSKISPKWKNANKNKMMNSPSRTRNQQKLTPARGRLGLPFLI</sequence>
<evidence type="ECO:0000313" key="2">
    <source>
        <dbReference type="Proteomes" id="UP000694941"/>
    </source>
</evidence>
<feature type="region of interest" description="Disordered" evidence="1">
    <location>
        <begin position="661"/>
        <end position="689"/>
    </location>
</feature>
<feature type="compositionally biased region" description="Basic and acidic residues" evidence="1">
    <location>
        <begin position="462"/>
        <end position="476"/>
    </location>
</feature>
<dbReference type="InterPro" id="IPR007145">
    <property type="entry name" value="MAP65_Ase1_PRC1"/>
</dbReference>
<feature type="region of interest" description="Disordered" evidence="1">
    <location>
        <begin position="462"/>
        <end position="508"/>
    </location>
</feature>
<dbReference type="GeneID" id="106462201"/>
<evidence type="ECO:0000256" key="1">
    <source>
        <dbReference type="SAM" id="MobiDB-lite"/>
    </source>
</evidence>
<keyword evidence="2" id="KW-1185">Reference proteome</keyword>
<organism evidence="2 3">
    <name type="scientific">Limulus polyphemus</name>
    <name type="common">Atlantic horseshoe crab</name>
    <dbReference type="NCBI Taxonomy" id="6850"/>
    <lineage>
        <taxon>Eukaryota</taxon>
        <taxon>Metazoa</taxon>
        <taxon>Ecdysozoa</taxon>
        <taxon>Arthropoda</taxon>
        <taxon>Chelicerata</taxon>
        <taxon>Merostomata</taxon>
        <taxon>Xiphosura</taxon>
        <taxon>Limulidae</taxon>
        <taxon>Limulus</taxon>
    </lineage>
</organism>
<name>A0ABM1SN93_LIMPO</name>
<dbReference type="Pfam" id="PF03999">
    <property type="entry name" value="MAP65_ASE1"/>
    <property type="match status" value="1"/>
</dbReference>
<accession>A0ABM1SN93</accession>
<dbReference type="PANTHER" id="PTHR19321:SF41">
    <property type="entry name" value="FASCETTO-RELATED"/>
    <property type="match status" value="1"/>
</dbReference>
<feature type="compositionally biased region" description="Polar residues" evidence="1">
    <location>
        <begin position="666"/>
        <end position="676"/>
    </location>
</feature>
<proteinExistence type="predicted"/>
<feature type="compositionally biased region" description="Polar residues" evidence="1">
    <location>
        <begin position="547"/>
        <end position="556"/>
    </location>
</feature>
<dbReference type="PANTHER" id="PTHR19321">
    <property type="entry name" value="PROTEIN REGULATOR OF CYTOKINESIS 1 PRC1-RELATED"/>
    <property type="match status" value="1"/>
</dbReference>
<gene>
    <name evidence="3" type="primary">LOC106462201</name>
</gene>
<reference evidence="3" key="1">
    <citation type="submission" date="2025-08" db="UniProtKB">
        <authorList>
            <consortium name="RefSeq"/>
        </authorList>
    </citation>
    <scope>IDENTIFICATION</scope>
    <source>
        <tissue evidence="3">Muscle</tissue>
    </source>
</reference>
<dbReference type="Gene3D" id="1.20.58.1520">
    <property type="match status" value="1"/>
</dbReference>
<dbReference type="RefSeq" id="XP_022245099.1">
    <property type="nucleotide sequence ID" value="XM_022389391.1"/>
</dbReference>